<name>A0A382HE01_9ZZZZ</name>
<dbReference type="EMBL" id="UINC01060712">
    <property type="protein sequence ID" value="SVB85506.1"/>
    <property type="molecule type" value="Genomic_DNA"/>
</dbReference>
<dbReference type="SUPFAM" id="SSF55120">
    <property type="entry name" value="Pseudouridine synthase"/>
    <property type="match status" value="1"/>
</dbReference>
<sequence>VERKIKLLIEYEGSAYHGWQFQRNGLSIQEVLEKCIQKTVKQKITLHGSGRT</sequence>
<evidence type="ECO:0000256" key="1">
    <source>
        <dbReference type="ARBA" id="ARBA00023235"/>
    </source>
</evidence>
<dbReference type="GO" id="GO:0001522">
    <property type="term" value="P:pseudouridine synthesis"/>
    <property type="evidence" value="ECO:0007669"/>
    <property type="project" value="InterPro"/>
</dbReference>
<feature type="non-terminal residue" evidence="2">
    <location>
        <position position="1"/>
    </location>
</feature>
<dbReference type="InterPro" id="IPR020103">
    <property type="entry name" value="PsdUridine_synth_cat_dom_sf"/>
</dbReference>
<organism evidence="2">
    <name type="scientific">marine metagenome</name>
    <dbReference type="NCBI Taxonomy" id="408172"/>
    <lineage>
        <taxon>unclassified sequences</taxon>
        <taxon>metagenomes</taxon>
        <taxon>ecological metagenomes</taxon>
    </lineage>
</organism>
<dbReference type="Gene3D" id="3.30.70.580">
    <property type="entry name" value="Pseudouridine synthase I, catalytic domain, N-terminal subdomain"/>
    <property type="match status" value="1"/>
</dbReference>
<evidence type="ECO:0008006" key="3">
    <source>
        <dbReference type="Google" id="ProtNLM"/>
    </source>
</evidence>
<dbReference type="AlphaFoldDB" id="A0A382HE01"/>
<proteinExistence type="predicted"/>
<accession>A0A382HE01</accession>
<keyword evidence="1" id="KW-0413">Isomerase</keyword>
<protein>
    <recommendedName>
        <fullName evidence="3">Pseudouridine synthase I TruA alpha/beta domain-containing protein</fullName>
    </recommendedName>
</protein>
<feature type="non-terminal residue" evidence="2">
    <location>
        <position position="52"/>
    </location>
</feature>
<evidence type="ECO:0000313" key="2">
    <source>
        <dbReference type="EMBL" id="SVB85506.1"/>
    </source>
</evidence>
<dbReference type="InterPro" id="IPR020094">
    <property type="entry name" value="TruA/RsuA/RluB/E/F_N"/>
</dbReference>
<dbReference type="GO" id="GO:0009982">
    <property type="term" value="F:pseudouridine synthase activity"/>
    <property type="evidence" value="ECO:0007669"/>
    <property type="project" value="InterPro"/>
</dbReference>
<dbReference type="GO" id="GO:0003723">
    <property type="term" value="F:RNA binding"/>
    <property type="evidence" value="ECO:0007669"/>
    <property type="project" value="InterPro"/>
</dbReference>
<gene>
    <name evidence="2" type="ORF">METZ01_LOCUS238360</name>
</gene>
<reference evidence="2" key="1">
    <citation type="submission" date="2018-05" db="EMBL/GenBank/DDBJ databases">
        <authorList>
            <person name="Lanie J.A."/>
            <person name="Ng W.-L."/>
            <person name="Kazmierczak K.M."/>
            <person name="Andrzejewski T.M."/>
            <person name="Davidsen T.M."/>
            <person name="Wayne K.J."/>
            <person name="Tettelin H."/>
            <person name="Glass J.I."/>
            <person name="Rusch D."/>
            <person name="Podicherti R."/>
            <person name="Tsui H.-C.T."/>
            <person name="Winkler M.E."/>
        </authorList>
    </citation>
    <scope>NUCLEOTIDE SEQUENCE</scope>
</reference>